<reference evidence="2" key="1">
    <citation type="journal article" date="2014" name="Front. Microbiol.">
        <title>High frequency of phylogenetically diverse reductive dehalogenase-homologous genes in deep subseafloor sedimentary metagenomes.</title>
        <authorList>
            <person name="Kawai M."/>
            <person name="Futagami T."/>
            <person name="Toyoda A."/>
            <person name="Takaki Y."/>
            <person name="Nishi S."/>
            <person name="Hori S."/>
            <person name="Arai W."/>
            <person name="Tsubouchi T."/>
            <person name="Morono Y."/>
            <person name="Uchiyama I."/>
            <person name="Ito T."/>
            <person name="Fujiyama A."/>
            <person name="Inagaki F."/>
            <person name="Takami H."/>
        </authorList>
    </citation>
    <scope>NUCLEOTIDE SEQUENCE</scope>
    <source>
        <strain evidence="2">Expedition CK06-06</strain>
    </source>
</reference>
<proteinExistence type="predicted"/>
<dbReference type="PANTHER" id="PTHR43566:SF1">
    <property type="entry name" value="AAA+ ATPASE DOMAIN-CONTAINING PROTEIN"/>
    <property type="match status" value="1"/>
</dbReference>
<protein>
    <recommendedName>
        <fullName evidence="1">DUF4143 domain-containing protein</fullName>
    </recommendedName>
</protein>
<comment type="caution">
    <text evidence="2">The sequence shown here is derived from an EMBL/GenBank/DDBJ whole genome shotgun (WGS) entry which is preliminary data.</text>
</comment>
<sequence length="195" mass="22914">RTGFLKLLHLILRQSGCLLDYTNLSKLSDLSRPTVKAHIEAMCIAHAMFLLLPFHGRGRREITHRPKCYAFDTGFVTFINGWDSIREDDRGLLWEHLVLDTLRTAIYEANLYYWRDKSGREIDFIIKRSGQRVDAIECKISEEQFDNKSFFMFRSLYPEGNNFVISPFNKISYKRIHHNLEINYCSLNNFPLVST</sequence>
<dbReference type="AlphaFoldDB" id="X1TTF0"/>
<dbReference type="InterPro" id="IPR025420">
    <property type="entry name" value="DUF4143"/>
</dbReference>
<evidence type="ECO:0000313" key="2">
    <source>
        <dbReference type="EMBL" id="GAI90845.1"/>
    </source>
</evidence>
<gene>
    <name evidence="2" type="ORF">S12H4_32490</name>
</gene>
<feature type="non-terminal residue" evidence="2">
    <location>
        <position position="1"/>
    </location>
</feature>
<dbReference type="EMBL" id="BARW01019057">
    <property type="protein sequence ID" value="GAI90845.1"/>
    <property type="molecule type" value="Genomic_DNA"/>
</dbReference>
<dbReference type="Pfam" id="PF13635">
    <property type="entry name" value="DUF4143"/>
    <property type="match status" value="1"/>
</dbReference>
<dbReference type="PANTHER" id="PTHR43566">
    <property type="entry name" value="CONSERVED PROTEIN"/>
    <property type="match status" value="1"/>
</dbReference>
<name>X1TTF0_9ZZZZ</name>
<accession>X1TTF0</accession>
<feature type="domain" description="DUF4143" evidence="1">
    <location>
        <begin position="4"/>
        <end position="140"/>
    </location>
</feature>
<organism evidence="2">
    <name type="scientific">marine sediment metagenome</name>
    <dbReference type="NCBI Taxonomy" id="412755"/>
    <lineage>
        <taxon>unclassified sequences</taxon>
        <taxon>metagenomes</taxon>
        <taxon>ecological metagenomes</taxon>
    </lineage>
</organism>
<evidence type="ECO:0000259" key="1">
    <source>
        <dbReference type="Pfam" id="PF13635"/>
    </source>
</evidence>